<protein>
    <submittedName>
        <fullName evidence="1">Uncharacterized protein</fullName>
    </submittedName>
</protein>
<organism evidence="1 2">
    <name type="scientific">Rhynchosporium secalis</name>
    <name type="common">Barley scald fungus</name>
    <dbReference type="NCBI Taxonomy" id="38038"/>
    <lineage>
        <taxon>Eukaryota</taxon>
        <taxon>Fungi</taxon>
        <taxon>Dikarya</taxon>
        <taxon>Ascomycota</taxon>
        <taxon>Pezizomycotina</taxon>
        <taxon>Leotiomycetes</taxon>
        <taxon>Helotiales</taxon>
        <taxon>Ploettnerulaceae</taxon>
        <taxon>Rhynchosporium</taxon>
    </lineage>
</organism>
<accession>A0A1E1MD17</accession>
<name>A0A1E1MD17_RHYSE</name>
<sequence length="111" mass="12231">MFDDELPIFLQSAETLAKIIASLNTESGEMRDVCEEDPNDFVYQSLADFEVVINLSTQLIAAVVKDAENGKPPLTFSSDLGLIGPLYYVCISCPDLALREKAMELLLSCPR</sequence>
<evidence type="ECO:0000313" key="1">
    <source>
        <dbReference type="EMBL" id="CZT46991.1"/>
    </source>
</evidence>
<proteinExistence type="predicted"/>
<dbReference type="EMBL" id="FJVC01000274">
    <property type="protein sequence ID" value="CZT46991.1"/>
    <property type="molecule type" value="Genomic_DNA"/>
</dbReference>
<evidence type="ECO:0000313" key="2">
    <source>
        <dbReference type="Proteomes" id="UP000177625"/>
    </source>
</evidence>
<keyword evidence="2" id="KW-1185">Reference proteome</keyword>
<reference evidence="2" key="1">
    <citation type="submission" date="2016-03" db="EMBL/GenBank/DDBJ databases">
        <authorList>
            <person name="Guldener U."/>
        </authorList>
    </citation>
    <scope>NUCLEOTIDE SEQUENCE [LARGE SCALE GENOMIC DNA]</scope>
</reference>
<gene>
    <name evidence="1" type="ORF">RSE6_07509</name>
</gene>
<dbReference type="AlphaFoldDB" id="A0A1E1MD17"/>
<dbReference type="Proteomes" id="UP000177625">
    <property type="component" value="Unassembled WGS sequence"/>
</dbReference>